<dbReference type="CDD" id="cd00433">
    <property type="entry name" value="Peptidase_M17"/>
    <property type="match status" value="1"/>
</dbReference>
<evidence type="ECO:0000259" key="6">
    <source>
        <dbReference type="PROSITE" id="PS00631"/>
    </source>
</evidence>
<evidence type="ECO:0000313" key="7">
    <source>
        <dbReference type="EMBL" id="EMD84147.1"/>
    </source>
</evidence>
<dbReference type="Pfam" id="PF21337">
    <property type="entry name" value="Peptidase_M17_N_1"/>
    <property type="match status" value="1"/>
</dbReference>
<proteinExistence type="inferred from homology"/>
<comment type="caution">
    <text evidence="7">The sequence shown here is derived from an EMBL/GenBank/DDBJ whole genome shotgun (WGS) entry which is preliminary data.</text>
</comment>
<protein>
    <submittedName>
        <fullName evidence="7">Peptidase B</fullName>
    </submittedName>
</protein>
<dbReference type="PRINTS" id="PR00481">
    <property type="entry name" value="LAMNOPPTDASE"/>
</dbReference>
<dbReference type="RefSeq" id="WP_008599448.1">
    <property type="nucleotide sequence ID" value="NZ_AMRV01000001.1"/>
</dbReference>
<comment type="similarity">
    <text evidence="1">Belongs to the peptidase M17 family.</text>
</comment>
<gene>
    <name evidence="7" type="ORF">C725_0077</name>
</gene>
<evidence type="ECO:0000256" key="1">
    <source>
        <dbReference type="ARBA" id="ARBA00009528"/>
    </source>
</evidence>
<keyword evidence="4" id="KW-0378">Hydrolase</keyword>
<dbReference type="PANTHER" id="PTHR11963">
    <property type="entry name" value="LEUCINE AMINOPEPTIDASE-RELATED"/>
    <property type="match status" value="1"/>
</dbReference>
<reference evidence="7 8" key="1">
    <citation type="journal article" date="2013" name="Genome Announc.">
        <title>Draft Genome Sequence of Strain JLT2015T, Belonging to the Family Sphingomonadaceae of the Alphaproteobacteria.</title>
        <authorList>
            <person name="Tang K."/>
            <person name="Liu K."/>
            <person name="Li S."/>
            <person name="Jiao N."/>
        </authorList>
    </citation>
    <scope>NUCLEOTIDE SEQUENCE [LARGE SCALE GENOMIC DNA]</scope>
    <source>
        <strain evidence="7 8">JLT2015</strain>
    </source>
</reference>
<keyword evidence="5" id="KW-0464">Manganese</keyword>
<keyword evidence="3" id="KW-0645">Protease</keyword>
<evidence type="ECO:0000256" key="5">
    <source>
        <dbReference type="ARBA" id="ARBA00023211"/>
    </source>
</evidence>
<dbReference type="GO" id="GO:0005737">
    <property type="term" value="C:cytoplasm"/>
    <property type="evidence" value="ECO:0007669"/>
    <property type="project" value="InterPro"/>
</dbReference>
<dbReference type="AlphaFoldDB" id="M2U838"/>
<dbReference type="PANTHER" id="PTHR11963:SF20">
    <property type="entry name" value="PEPTIDASE B"/>
    <property type="match status" value="1"/>
</dbReference>
<dbReference type="Proteomes" id="UP000011717">
    <property type="component" value="Unassembled WGS sequence"/>
</dbReference>
<dbReference type="EMBL" id="AMRV01000001">
    <property type="protein sequence ID" value="EMD84147.1"/>
    <property type="molecule type" value="Genomic_DNA"/>
</dbReference>
<name>M2U838_9SPHN</name>
<evidence type="ECO:0000256" key="4">
    <source>
        <dbReference type="ARBA" id="ARBA00022801"/>
    </source>
</evidence>
<dbReference type="GO" id="GO:0006508">
    <property type="term" value="P:proteolysis"/>
    <property type="evidence" value="ECO:0007669"/>
    <property type="project" value="UniProtKB-KW"/>
</dbReference>
<keyword evidence="2" id="KW-0031">Aminopeptidase</keyword>
<dbReference type="InterPro" id="IPR011356">
    <property type="entry name" value="Leucine_aapep/pepB"/>
</dbReference>
<dbReference type="PROSITE" id="PS00631">
    <property type="entry name" value="CYTOSOL_AP"/>
    <property type="match status" value="1"/>
</dbReference>
<feature type="domain" description="Cytosol aminopeptidase" evidence="6">
    <location>
        <begin position="311"/>
        <end position="318"/>
    </location>
</feature>
<dbReference type="Pfam" id="PF00883">
    <property type="entry name" value="Peptidase_M17"/>
    <property type="match status" value="1"/>
</dbReference>
<dbReference type="Gene3D" id="3.40.220.10">
    <property type="entry name" value="Leucine Aminopeptidase, subunit E, domain 1"/>
    <property type="match status" value="1"/>
</dbReference>
<dbReference type="Gene3D" id="3.40.630.10">
    <property type="entry name" value="Zn peptidases"/>
    <property type="match status" value="1"/>
</dbReference>
<dbReference type="InterPro" id="IPR000819">
    <property type="entry name" value="Peptidase_M17_C"/>
</dbReference>
<dbReference type="OrthoDB" id="9809354at2"/>
<dbReference type="GO" id="GO:0030145">
    <property type="term" value="F:manganese ion binding"/>
    <property type="evidence" value="ECO:0007669"/>
    <property type="project" value="InterPro"/>
</dbReference>
<dbReference type="GO" id="GO:0070006">
    <property type="term" value="F:metalloaminopeptidase activity"/>
    <property type="evidence" value="ECO:0007669"/>
    <property type="project" value="InterPro"/>
</dbReference>
<evidence type="ECO:0000256" key="3">
    <source>
        <dbReference type="ARBA" id="ARBA00022670"/>
    </source>
</evidence>
<keyword evidence="8" id="KW-1185">Reference proteome</keyword>
<accession>M2U838</accession>
<evidence type="ECO:0000256" key="2">
    <source>
        <dbReference type="ARBA" id="ARBA00022438"/>
    </source>
</evidence>
<dbReference type="InterPro" id="IPR048816">
    <property type="entry name" value="Peptidase_M17_N_1"/>
</dbReference>
<dbReference type="PATRIC" id="fig|1234595.3.peg.77"/>
<sequence length="467" mass="50093">MNEFGSCFDVDRAQDARTLHTVREDRFDEWKNGLSPRHRAAVDAAAFDGKPGSLVILPGQEADGWTVAIGVEGRPELSAWALAGAAQKLAPGTYRLEDGDPGEAALGWALGQYRFDRYMSDSPAPEPRVLLHPEDGTVEPVLRQADAQALVRDLVNTPAEDMGPAELEAAVRTEAEAHGAAVTVVTGDALLTQNFPTIHAVGRAASAERAPRLIELNWGEENAPVLTLVGKGVCFDTGGLDVKGAAGMRLMKKDMGGAAHALALARLVMQAKLPVRLRLLIPAVENSVSGNALRPGDVVKTRSGLSVEVHNTDAEGRLVLCDALAYACERDTDLIVDFATLTGAARVALGPDLPALFTDDEEVAGQIDREGHACDDPVWRLPLWQPYQRLLHSDIADLANAGTSSFAGAIVAALYLSRFVLDGRSWVHFDTFAWMPTSRPGRPKGGEALGLRATFRMLVDRYGTVRT</sequence>
<evidence type="ECO:0000313" key="8">
    <source>
        <dbReference type="Proteomes" id="UP000011717"/>
    </source>
</evidence>
<dbReference type="SUPFAM" id="SSF53187">
    <property type="entry name" value="Zn-dependent exopeptidases"/>
    <property type="match status" value="1"/>
</dbReference>
<organism evidence="7 8">
    <name type="scientific">Pacificimonas flava</name>
    <dbReference type="NCBI Taxonomy" id="1234595"/>
    <lineage>
        <taxon>Bacteria</taxon>
        <taxon>Pseudomonadati</taxon>
        <taxon>Pseudomonadota</taxon>
        <taxon>Alphaproteobacteria</taxon>
        <taxon>Sphingomonadales</taxon>
        <taxon>Sphingosinicellaceae</taxon>
        <taxon>Pacificimonas</taxon>
    </lineage>
</organism>
<dbReference type="InterPro" id="IPR043472">
    <property type="entry name" value="Macro_dom-like"/>
</dbReference>